<evidence type="ECO:0000313" key="2">
    <source>
        <dbReference type="Proteomes" id="UP001341840"/>
    </source>
</evidence>
<reference evidence="1 2" key="1">
    <citation type="journal article" date="2023" name="Plants (Basel)">
        <title>Bridging the Gap: Combining Genomics and Transcriptomics Approaches to Understand Stylosanthes scabra, an Orphan Legume from the Brazilian Caatinga.</title>
        <authorList>
            <person name="Ferreira-Neto J.R.C."/>
            <person name="da Silva M.D."/>
            <person name="Binneck E."/>
            <person name="de Melo N.F."/>
            <person name="da Silva R.H."/>
            <person name="de Melo A.L.T.M."/>
            <person name="Pandolfi V."/>
            <person name="Bustamante F.O."/>
            <person name="Brasileiro-Vidal A.C."/>
            <person name="Benko-Iseppon A.M."/>
        </authorList>
    </citation>
    <scope>NUCLEOTIDE SEQUENCE [LARGE SCALE GENOMIC DNA]</scope>
    <source>
        <tissue evidence="1">Leaves</tissue>
    </source>
</reference>
<evidence type="ECO:0000313" key="1">
    <source>
        <dbReference type="EMBL" id="MED6115634.1"/>
    </source>
</evidence>
<proteinExistence type="predicted"/>
<dbReference type="Proteomes" id="UP001341840">
    <property type="component" value="Unassembled WGS sequence"/>
</dbReference>
<sequence>MLVLVLEVRRWIGVSYYEGAAPLYAIIRDLRAMRPSTIASETDAKVTRSSPSFKIRKGSAESTQKGGMGRFGVAATFARREPCLDSFRVVVGLREDNRRVSSRPVLGSLGIHHFMGSGVIYYEIEKRE</sequence>
<name>A0ABU6QVD1_9FABA</name>
<organism evidence="1 2">
    <name type="scientific">Stylosanthes scabra</name>
    <dbReference type="NCBI Taxonomy" id="79078"/>
    <lineage>
        <taxon>Eukaryota</taxon>
        <taxon>Viridiplantae</taxon>
        <taxon>Streptophyta</taxon>
        <taxon>Embryophyta</taxon>
        <taxon>Tracheophyta</taxon>
        <taxon>Spermatophyta</taxon>
        <taxon>Magnoliopsida</taxon>
        <taxon>eudicotyledons</taxon>
        <taxon>Gunneridae</taxon>
        <taxon>Pentapetalae</taxon>
        <taxon>rosids</taxon>
        <taxon>fabids</taxon>
        <taxon>Fabales</taxon>
        <taxon>Fabaceae</taxon>
        <taxon>Papilionoideae</taxon>
        <taxon>50 kb inversion clade</taxon>
        <taxon>dalbergioids sensu lato</taxon>
        <taxon>Dalbergieae</taxon>
        <taxon>Pterocarpus clade</taxon>
        <taxon>Stylosanthes</taxon>
    </lineage>
</organism>
<comment type="caution">
    <text evidence="1">The sequence shown here is derived from an EMBL/GenBank/DDBJ whole genome shotgun (WGS) entry which is preliminary data.</text>
</comment>
<accession>A0ABU6QVD1</accession>
<gene>
    <name evidence="1" type="ORF">PIB30_092577</name>
</gene>
<keyword evidence="2" id="KW-1185">Reference proteome</keyword>
<protein>
    <submittedName>
        <fullName evidence="1">Uncharacterized protein</fullName>
    </submittedName>
</protein>
<dbReference type="EMBL" id="JASCZI010001919">
    <property type="protein sequence ID" value="MED6115634.1"/>
    <property type="molecule type" value="Genomic_DNA"/>
</dbReference>